<reference evidence="9 10" key="1">
    <citation type="submission" date="2019-08" db="EMBL/GenBank/DDBJ databases">
        <title>Whole genome of Aphis craccivora.</title>
        <authorList>
            <person name="Voronova N.V."/>
            <person name="Shulinski R.S."/>
            <person name="Bandarenka Y.V."/>
            <person name="Zhorov D.G."/>
            <person name="Warner D."/>
        </authorList>
    </citation>
    <scope>NUCLEOTIDE SEQUENCE [LARGE SCALE GENOMIC DNA]</scope>
    <source>
        <strain evidence="9">180601</strain>
        <tissue evidence="9">Whole Body</tissue>
    </source>
</reference>
<evidence type="ECO:0000256" key="3">
    <source>
        <dbReference type="ARBA" id="ARBA00022737"/>
    </source>
</evidence>
<comment type="subcellular location">
    <subcellularLocation>
        <location evidence="1">Nucleus</location>
    </subcellularLocation>
</comment>
<feature type="domain" description="C2H2-type" evidence="8">
    <location>
        <begin position="41"/>
        <end position="68"/>
    </location>
</feature>
<dbReference type="OrthoDB" id="6077919at2759"/>
<keyword evidence="6" id="KW-0539">Nucleus</keyword>
<dbReference type="FunFam" id="3.30.160.60:FF:000690">
    <property type="entry name" value="Zinc finger protein 354C"/>
    <property type="match status" value="1"/>
</dbReference>
<organism evidence="9 10">
    <name type="scientific">Aphis craccivora</name>
    <name type="common">Cowpea aphid</name>
    <dbReference type="NCBI Taxonomy" id="307492"/>
    <lineage>
        <taxon>Eukaryota</taxon>
        <taxon>Metazoa</taxon>
        <taxon>Ecdysozoa</taxon>
        <taxon>Arthropoda</taxon>
        <taxon>Hexapoda</taxon>
        <taxon>Insecta</taxon>
        <taxon>Pterygota</taxon>
        <taxon>Neoptera</taxon>
        <taxon>Paraneoptera</taxon>
        <taxon>Hemiptera</taxon>
        <taxon>Sternorrhyncha</taxon>
        <taxon>Aphidomorpha</taxon>
        <taxon>Aphidoidea</taxon>
        <taxon>Aphididae</taxon>
        <taxon>Aphidini</taxon>
        <taxon>Aphis</taxon>
        <taxon>Aphis</taxon>
    </lineage>
</organism>
<gene>
    <name evidence="9" type="ORF">FWK35_00016010</name>
</gene>
<name>A0A6G0Y7G9_APHCR</name>
<dbReference type="Proteomes" id="UP000478052">
    <property type="component" value="Unassembled WGS sequence"/>
</dbReference>
<dbReference type="GO" id="GO:0040029">
    <property type="term" value="P:epigenetic regulation of gene expression"/>
    <property type="evidence" value="ECO:0007669"/>
    <property type="project" value="UniProtKB-ARBA"/>
</dbReference>
<dbReference type="InterPro" id="IPR013087">
    <property type="entry name" value="Znf_C2H2_type"/>
</dbReference>
<dbReference type="SUPFAM" id="SSF57667">
    <property type="entry name" value="beta-beta-alpha zinc fingers"/>
    <property type="match status" value="1"/>
</dbReference>
<keyword evidence="2" id="KW-0479">Metal-binding</keyword>
<evidence type="ECO:0000259" key="8">
    <source>
        <dbReference type="PROSITE" id="PS50157"/>
    </source>
</evidence>
<dbReference type="GO" id="GO:0000981">
    <property type="term" value="F:DNA-binding transcription factor activity, RNA polymerase II-specific"/>
    <property type="evidence" value="ECO:0007669"/>
    <property type="project" value="TreeGrafter"/>
</dbReference>
<dbReference type="GO" id="GO:0005634">
    <property type="term" value="C:nucleus"/>
    <property type="evidence" value="ECO:0007669"/>
    <property type="project" value="UniProtKB-SubCell"/>
</dbReference>
<dbReference type="AlphaFoldDB" id="A0A6G0Y7G9"/>
<dbReference type="Gene3D" id="3.30.160.60">
    <property type="entry name" value="Classic Zinc Finger"/>
    <property type="match status" value="2"/>
</dbReference>
<dbReference type="EMBL" id="VUJU01005741">
    <property type="protein sequence ID" value="KAF0750383.1"/>
    <property type="molecule type" value="Genomic_DNA"/>
</dbReference>
<keyword evidence="3" id="KW-0677">Repeat</keyword>
<protein>
    <recommendedName>
        <fullName evidence="8">C2H2-type domain-containing protein</fullName>
    </recommendedName>
</protein>
<proteinExistence type="predicted"/>
<keyword evidence="10" id="KW-1185">Reference proteome</keyword>
<evidence type="ECO:0000313" key="9">
    <source>
        <dbReference type="EMBL" id="KAF0750383.1"/>
    </source>
</evidence>
<evidence type="ECO:0000313" key="10">
    <source>
        <dbReference type="Proteomes" id="UP000478052"/>
    </source>
</evidence>
<comment type="caution">
    <text evidence="9">The sequence shown here is derived from an EMBL/GenBank/DDBJ whole genome shotgun (WGS) entry which is preliminary data.</text>
</comment>
<dbReference type="InterPro" id="IPR036236">
    <property type="entry name" value="Znf_C2H2_sf"/>
</dbReference>
<evidence type="ECO:0000256" key="5">
    <source>
        <dbReference type="ARBA" id="ARBA00022833"/>
    </source>
</evidence>
<sequence length="114" mass="13304">MCVVRVHDNVKPFVCVYHERTFRQRETLNQHLRIHSGEKLYGCGYCGKVFRNKAILKKHILTQQDVVHDICGKASKSLRDLIQHSLSADMPLFVHTYTFFVYNYMSLNSNSTNL</sequence>
<evidence type="ECO:0000256" key="6">
    <source>
        <dbReference type="ARBA" id="ARBA00023242"/>
    </source>
</evidence>
<accession>A0A6G0Y7G9</accession>
<dbReference type="PROSITE" id="PS50157">
    <property type="entry name" value="ZINC_FINGER_C2H2_2"/>
    <property type="match status" value="2"/>
</dbReference>
<dbReference type="PANTHER" id="PTHR24394">
    <property type="entry name" value="ZINC FINGER PROTEIN"/>
    <property type="match status" value="1"/>
</dbReference>
<evidence type="ECO:0000256" key="2">
    <source>
        <dbReference type="ARBA" id="ARBA00022723"/>
    </source>
</evidence>
<keyword evidence="5" id="KW-0862">Zinc</keyword>
<evidence type="ECO:0000256" key="4">
    <source>
        <dbReference type="ARBA" id="ARBA00022771"/>
    </source>
</evidence>
<dbReference type="Pfam" id="PF00096">
    <property type="entry name" value="zf-C2H2"/>
    <property type="match status" value="1"/>
</dbReference>
<feature type="domain" description="C2H2-type" evidence="8">
    <location>
        <begin position="13"/>
        <end position="40"/>
    </location>
</feature>
<evidence type="ECO:0000256" key="1">
    <source>
        <dbReference type="ARBA" id="ARBA00004123"/>
    </source>
</evidence>
<keyword evidence="4 7" id="KW-0863">Zinc-finger</keyword>
<dbReference type="GO" id="GO:0000785">
    <property type="term" value="C:chromatin"/>
    <property type="evidence" value="ECO:0007669"/>
    <property type="project" value="UniProtKB-ARBA"/>
</dbReference>
<dbReference type="GO" id="GO:0008270">
    <property type="term" value="F:zinc ion binding"/>
    <property type="evidence" value="ECO:0007669"/>
    <property type="project" value="UniProtKB-KW"/>
</dbReference>
<dbReference type="GO" id="GO:0003682">
    <property type="term" value="F:chromatin binding"/>
    <property type="evidence" value="ECO:0007669"/>
    <property type="project" value="UniProtKB-ARBA"/>
</dbReference>
<evidence type="ECO:0000256" key="7">
    <source>
        <dbReference type="PROSITE-ProRule" id="PRU00042"/>
    </source>
</evidence>
<dbReference type="PANTHER" id="PTHR24394:SF29">
    <property type="entry name" value="MYONEURIN"/>
    <property type="match status" value="1"/>
</dbReference>